<evidence type="ECO:0000313" key="5">
    <source>
        <dbReference type="EMBL" id="JAV18149.1"/>
    </source>
</evidence>
<dbReference type="SFLD" id="SFLDG00358">
    <property type="entry name" value="Main_(cytGST)"/>
    <property type="match status" value="1"/>
</dbReference>
<dbReference type="InterPro" id="IPR010987">
    <property type="entry name" value="Glutathione-S-Trfase_C-like"/>
</dbReference>
<dbReference type="InterPro" id="IPR004045">
    <property type="entry name" value="Glutathione_S-Trfase_N"/>
</dbReference>
<dbReference type="AlphaFoldDB" id="A0A1L8EHS3"/>
<evidence type="ECO:0000256" key="1">
    <source>
        <dbReference type="ARBA" id="ARBA00003701"/>
    </source>
</evidence>
<dbReference type="Pfam" id="PF00043">
    <property type="entry name" value="GST_C"/>
    <property type="match status" value="1"/>
</dbReference>
<dbReference type="PROSITE" id="PS50405">
    <property type="entry name" value="GST_CTER"/>
    <property type="match status" value="1"/>
</dbReference>
<dbReference type="FunFam" id="3.40.30.10:FF:000034">
    <property type="entry name" value="glutathione S-transferase 1"/>
    <property type="match status" value="1"/>
</dbReference>
<dbReference type="InterPro" id="IPR036249">
    <property type="entry name" value="Thioredoxin-like_sf"/>
</dbReference>
<dbReference type="InterPro" id="IPR004046">
    <property type="entry name" value="GST_C"/>
</dbReference>
<comment type="subunit">
    <text evidence="2">Homodimer.</text>
</comment>
<dbReference type="FunFam" id="1.20.1050.10:FF:000007">
    <property type="entry name" value="Glutathione S-transferase 1-1"/>
    <property type="match status" value="1"/>
</dbReference>
<feature type="domain" description="GST N-terminal" evidence="3">
    <location>
        <begin position="2"/>
        <end position="83"/>
    </location>
</feature>
<comment type="function">
    <text evidence="1">Conjugation of reduced glutathione to a wide number of exogenous and endogenous hydrophobic electrophiles.</text>
</comment>
<dbReference type="CDD" id="cd03045">
    <property type="entry name" value="GST_N_Delta_Epsilon"/>
    <property type="match status" value="1"/>
</dbReference>
<reference evidence="5" key="1">
    <citation type="submission" date="2017-01" db="EMBL/GenBank/DDBJ databases">
        <title>An insight into the sialome and mialome of the horn fly, Haematobia irritans.</title>
        <authorList>
            <person name="Breijo M."/>
            <person name="Boiani M."/>
            <person name="Ures X."/>
            <person name="Rocha S."/>
            <person name="Sequeira M."/>
            <person name="Ribeiro J.M."/>
        </authorList>
    </citation>
    <scope>NUCLEOTIDE SEQUENCE</scope>
</reference>
<dbReference type="Pfam" id="PF13417">
    <property type="entry name" value="GST_N_3"/>
    <property type="match status" value="1"/>
</dbReference>
<dbReference type="SFLD" id="SFLDG01153">
    <property type="entry name" value="Main.4:_Theta-like"/>
    <property type="match status" value="1"/>
</dbReference>
<keyword evidence="5" id="KW-0808">Transferase</keyword>
<dbReference type="PROSITE" id="PS50404">
    <property type="entry name" value="GST_NTER"/>
    <property type="match status" value="1"/>
</dbReference>
<proteinExistence type="predicted"/>
<dbReference type="EMBL" id="GFDG01000650">
    <property type="protein sequence ID" value="JAV18149.1"/>
    <property type="molecule type" value="Transcribed_RNA"/>
</dbReference>
<dbReference type="GO" id="GO:0006749">
    <property type="term" value="P:glutathione metabolic process"/>
    <property type="evidence" value="ECO:0007669"/>
    <property type="project" value="TreeGrafter"/>
</dbReference>
<dbReference type="InterPro" id="IPR040079">
    <property type="entry name" value="Glutathione_S-Trfase"/>
</dbReference>
<dbReference type="PANTHER" id="PTHR43969">
    <property type="entry name" value="GLUTATHIONE S TRANSFERASE D10, ISOFORM A-RELATED"/>
    <property type="match status" value="1"/>
</dbReference>
<evidence type="ECO:0000259" key="4">
    <source>
        <dbReference type="PROSITE" id="PS50405"/>
    </source>
</evidence>
<name>A0A1L8EHS3_HAEIR</name>
<dbReference type="Gene3D" id="1.20.1050.10">
    <property type="match status" value="1"/>
</dbReference>
<dbReference type="SUPFAM" id="SSF47616">
    <property type="entry name" value="GST C-terminal domain-like"/>
    <property type="match status" value="1"/>
</dbReference>
<dbReference type="Gene3D" id="3.40.30.10">
    <property type="entry name" value="Glutaredoxin"/>
    <property type="match status" value="1"/>
</dbReference>
<organism evidence="5">
    <name type="scientific">Haematobia irritans</name>
    <name type="common">Horn fly</name>
    <name type="synonym">Conops irritans</name>
    <dbReference type="NCBI Taxonomy" id="7368"/>
    <lineage>
        <taxon>Eukaryota</taxon>
        <taxon>Metazoa</taxon>
        <taxon>Ecdysozoa</taxon>
        <taxon>Arthropoda</taxon>
        <taxon>Hexapoda</taxon>
        <taxon>Insecta</taxon>
        <taxon>Pterygota</taxon>
        <taxon>Neoptera</taxon>
        <taxon>Endopterygota</taxon>
        <taxon>Diptera</taxon>
        <taxon>Brachycera</taxon>
        <taxon>Muscomorpha</taxon>
        <taxon>Muscoidea</taxon>
        <taxon>Muscidae</taxon>
        <taxon>Haematobia</taxon>
    </lineage>
</organism>
<dbReference type="CDD" id="cd03177">
    <property type="entry name" value="GST_C_Delta_Epsilon"/>
    <property type="match status" value="1"/>
</dbReference>
<dbReference type="SFLD" id="SFLDS00019">
    <property type="entry name" value="Glutathione_Transferase_(cytos"/>
    <property type="match status" value="1"/>
</dbReference>
<dbReference type="SUPFAM" id="SSF52833">
    <property type="entry name" value="Thioredoxin-like"/>
    <property type="match status" value="1"/>
</dbReference>
<dbReference type="PANTHER" id="PTHR43969:SF4">
    <property type="entry name" value="FI01423P-RELATED"/>
    <property type="match status" value="1"/>
</dbReference>
<evidence type="ECO:0000259" key="3">
    <source>
        <dbReference type="PROSITE" id="PS50404"/>
    </source>
</evidence>
<accession>A0A1L8EHS3</accession>
<sequence>MGKLVLYGIDPSPPVRSCLLTLKALNLPFEYKVVNLMEKEHHSEEYLKKNPQHTVPTLEDDGHYIWDSHAIMAYLVSKYGKDDSLYPKDLLKRAVVDQRLHFDSGVMFQGGLRNITAPLFFKNQTQIPKDKIDAIADIYAFLETFLKDKTYMAGDQMTIADFSVIATVTSLVAFLQIDGSKYPKLTAWIKRMESLPYYQEANGKGAQQLMTMIKSKSLTIVP</sequence>
<evidence type="ECO:0000256" key="2">
    <source>
        <dbReference type="ARBA" id="ARBA00011738"/>
    </source>
</evidence>
<dbReference type="InterPro" id="IPR036282">
    <property type="entry name" value="Glutathione-S-Trfase_C_sf"/>
</dbReference>
<protein>
    <submittedName>
        <fullName evidence="5">Putative glutathione s-transferase 1-like protein</fullName>
    </submittedName>
</protein>
<dbReference type="GO" id="GO:0004364">
    <property type="term" value="F:glutathione transferase activity"/>
    <property type="evidence" value="ECO:0007669"/>
    <property type="project" value="TreeGrafter"/>
</dbReference>
<feature type="domain" description="GST C-terminal" evidence="4">
    <location>
        <begin position="89"/>
        <end position="213"/>
    </location>
</feature>